<keyword evidence="3" id="KW-1185">Reference proteome</keyword>
<dbReference type="InterPro" id="IPR036915">
    <property type="entry name" value="Cyclin-like_sf"/>
</dbReference>
<gene>
    <name evidence="2" type="ORF">BDN70DRAFT_152270</name>
</gene>
<evidence type="ECO:0000256" key="1">
    <source>
        <dbReference type="SAM" id="MobiDB-lite"/>
    </source>
</evidence>
<dbReference type="EMBL" id="MU155282">
    <property type="protein sequence ID" value="KAF9476795.1"/>
    <property type="molecule type" value="Genomic_DNA"/>
</dbReference>
<feature type="region of interest" description="Disordered" evidence="1">
    <location>
        <begin position="1"/>
        <end position="21"/>
    </location>
</feature>
<sequence>MAIPQVHRSHPSPRTTPPPLPPHVLARAYTNHIIDIFGSARYPYPAPRSLWQSSLPSYIAYILSASGLPMEVGMSAMVLLFRYKDAMPGSVAYGEDAARLWVAAYVVAAKVVSDVDVDLEMRRREVDCGGGGGGGGEGGQGIAHIPRRGMDFWFHAALQRFSVDELRNMELELCRILHWDVQVSGAAFECFRRMLVQGG</sequence>
<dbReference type="OrthoDB" id="3033202at2759"/>
<accession>A0A9P5YZB1</accession>
<name>A0A9P5YZB1_9AGAR</name>
<evidence type="ECO:0008006" key="4">
    <source>
        <dbReference type="Google" id="ProtNLM"/>
    </source>
</evidence>
<reference evidence="2" key="1">
    <citation type="submission" date="2020-11" db="EMBL/GenBank/DDBJ databases">
        <authorList>
            <consortium name="DOE Joint Genome Institute"/>
            <person name="Ahrendt S."/>
            <person name="Riley R."/>
            <person name="Andreopoulos W."/>
            <person name="Labutti K."/>
            <person name="Pangilinan J."/>
            <person name="Ruiz-Duenas F.J."/>
            <person name="Barrasa J.M."/>
            <person name="Sanchez-Garcia M."/>
            <person name="Camarero S."/>
            <person name="Miyauchi S."/>
            <person name="Serrano A."/>
            <person name="Linde D."/>
            <person name="Babiker R."/>
            <person name="Drula E."/>
            <person name="Ayuso-Fernandez I."/>
            <person name="Pacheco R."/>
            <person name="Padilla G."/>
            <person name="Ferreira P."/>
            <person name="Barriuso J."/>
            <person name="Kellner H."/>
            <person name="Castanera R."/>
            <person name="Alfaro M."/>
            <person name="Ramirez L."/>
            <person name="Pisabarro A.G."/>
            <person name="Kuo A."/>
            <person name="Tritt A."/>
            <person name="Lipzen A."/>
            <person name="He G."/>
            <person name="Yan M."/>
            <person name="Ng V."/>
            <person name="Cullen D."/>
            <person name="Martin F."/>
            <person name="Rosso M.-N."/>
            <person name="Henrissat B."/>
            <person name="Hibbett D."/>
            <person name="Martinez A.T."/>
            <person name="Grigoriev I.V."/>
        </authorList>
    </citation>
    <scope>NUCLEOTIDE SEQUENCE</scope>
    <source>
        <strain evidence="2">CIRM-BRFM 674</strain>
    </source>
</reference>
<dbReference type="Gene3D" id="1.10.472.10">
    <property type="entry name" value="Cyclin-like"/>
    <property type="match status" value="1"/>
</dbReference>
<comment type="caution">
    <text evidence="2">The sequence shown here is derived from an EMBL/GenBank/DDBJ whole genome shotgun (WGS) entry which is preliminary data.</text>
</comment>
<proteinExistence type="predicted"/>
<dbReference type="AlphaFoldDB" id="A0A9P5YZB1"/>
<dbReference type="Proteomes" id="UP000807469">
    <property type="component" value="Unassembled WGS sequence"/>
</dbReference>
<evidence type="ECO:0000313" key="3">
    <source>
        <dbReference type="Proteomes" id="UP000807469"/>
    </source>
</evidence>
<protein>
    <recommendedName>
        <fullName evidence="4">Cyclin N-terminal domain-containing protein</fullName>
    </recommendedName>
</protein>
<evidence type="ECO:0000313" key="2">
    <source>
        <dbReference type="EMBL" id="KAF9476795.1"/>
    </source>
</evidence>
<organism evidence="2 3">
    <name type="scientific">Pholiota conissans</name>
    <dbReference type="NCBI Taxonomy" id="109636"/>
    <lineage>
        <taxon>Eukaryota</taxon>
        <taxon>Fungi</taxon>
        <taxon>Dikarya</taxon>
        <taxon>Basidiomycota</taxon>
        <taxon>Agaricomycotina</taxon>
        <taxon>Agaricomycetes</taxon>
        <taxon>Agaricomycetidae</taxon>
        <taxon>Agaricales</taxon>
        <taxon>Agaricineae</taxon>
        <taxon>Strophariaceae</taxon>
        <taxon>Pholiota</taxon>
    </lineage>
</organism>
<dbReference type="SUPFAM" id="SSF47954">
    <property type="entry name" value="Cyclin-like"/>
    <property type="match status" value="1"/>
</dbReference>